<evidence type="ECO:0000256" key="11">
    <source>
        <dbReference type="HAMAP-Rule" id="MF_00664"/>
    </source>
</evidence>
<proteinExistence type="inferred from homology"/>
<dbReference type="InterPro" id="IPR003817">
    <property type="entry name" value="PS_Dcarbxylase"/>
</dbReference>
<keyword evidence="13" id="KW-0812">Transmembrane</keyword>
<evidence type="ECO:0000256" key="6">
    <source>
        <dbReference type="ARBA" id="ARBA00023145"/>
    </source>
</evidence>
<dbReference type="AlphaFoldDB" id="A0A1K1LGN1"/>
<dbReference type="GO" id="GO:0006646">
    <property type="term" value="P:phosphatidylethanolamine biosynthetic process"/>
    <property type="evidence" value="ECO:0007669"/>
    <property type="project" value="UniProtKB-UniRule"/>
</dbReference>
<evidence type="ECO:0000313" key="15">
    <source>
        <dbReference type="Proteomes" id="UP000186323"/>
    </source>
</evidence>
<keyword evidence="7 11" id="KW-0594">Phospholipid biosynthesis</keyword>
<gene>
    <name evidence="11" type="primary">psd</name>
    <name evidence="14" type="ORF">DESPIGER_2055</name>
</gene>
<dbReference type="NCBIfam" id="NF003685">
    <property type="entry name" value="PRK05305.2-5"/>
    <property type="match status" value="1"/>
</dbReference>
<keyword evidence="2 11" id="KW-0444">Lipid biosynthesis</keyword>
<dbReference type="NCBIfam" id="NF003678">
    <property type="entry name" value="PRK05305.1-2"/>
    <property type="match status" value="1"/>
</dbReference>
<keyword evidence="3 11" id="KW-0210">Decarboxylase</keyword>
<keyword evidence="4 11" id="KW-0443">Lipid metabolism</keyword>
<evidence type="ECO:0000256" key="13">
    <source>
        <dbReference type="SAM" id="Phobius"/>
    </source>
</evidence>
<keyword evidence="10 11" id="KW-0670">Pyruvate</keyword>
<feature type="region of interest" description="Disordered" evidence="12">
    <location>
        <begin position="214"/>
        <end position="235"/>
    </location>
</feature>
<evidence type="ECO:0000256" key="1">
    <source>
        <dbReference type="ARBA" id="ARBA00022475"/>
    </source>
</evidence>
<keyword evidence="15" id="KW-1185">Reference proteome</keyword>
<dbReference type="UniPathway" id="UPA00558">
    <property type="reaction ID" value="UER00616"/>
</dbReference>
<dbReference type="InterPro" id="IPR033175">
    <property type="entry name" value="PSD-A"/>
</dbReference>
<evidence type="ECO:0000256" key="12">
    <source>
        <dbReference type="SAM" id="MobiDB-lite"/>
    </source>
</evidence>
<feature type="site" description="Cleavage (non-hydrolytic); by autocatalysis" evidence="11">
    <location>
        <begin position="180"/>
        <end position="181"/>
    </location>
</feature>
<evidence type="ECO:0000256" key="3">
    <source>
        <dbReference type="ARBA" id="ARBA00022793"/>
    </source>
</evidence>
<comment type="subcellular location">
    <subcellularLocation>
        <location evidence="11">Cell membrane</location>
        <topology evidence="11">Peripheral membrane protein</topology>
    </subcellularLocation>
</comment>
<keyword evidence="13" id="KW-1133">Transmembrane helix</keyword>
<evidence type="ECO:0000256" key="7">
    <source>
        <dbReference type="ARBA" id="ARBA00023209"/>
    </source>
</evidence>
<dbReference type="OrthoDB" id="9790893at2"/>
<keyword evidence="9 11" id="KW-1208">Phospholipid metabolism</keyword>
<dbReference type="PANTHER" id="PTHR35809:SF1">
    <property type="entry name" value="ARCHAETIDYLSERINE DECARBOXYLASE PROENZYME-RELATED"/>
    <property type="match status" value="1"/>
</dbReference>
<evidence type="ECO:0000256" key="2">
    <source>
        <dbReference type="ARBA" id="ARBA00022516"/>
    </source>
</evidence>
<comment type="catalytic activity">
    <reaction evidence="11">
        <text>a 1,2-diacyl-sn-glycero-3-phospho-L-serine + H(+) = a 1,2-diacyl-sn-glycero-3-phosphoethanolamine + CO2</text>
        <dbReference type="Rhea" id="RHEA:20828"/>
        <dbReference type="ChEBI" id="CHEBI:15378"/>
        <dbReference type="ChEBI" id="CHEBI:16526"/>
        <dbReference type="ChEBI" id="CHEBI:57262"/>
        <dbReference type="ChEBI" id="CHEBI:64612"/>
        <dbReference type="EC" id="4.1.1.65"/>
    </reaction>
</comment>
<feature type="active site" description="Schiff-base intermediate with substrate; via pyruvic acid" evidence="11">
    <location>
        <position position="181"/>
    </location>
</feature>
<dbReference type="KEGG" id="dpg:DESPIGER_2055"/>
<dbReference type="RefSeq" id="WP_072336207.1">
    <property type="nucleotide sequence ID" value="NZ_CBCTAE010000001.1"/>
</dbReference>
<feature type="chain" id="PRO_5023433083" description="Phosphatidylserine decarboxylase beta chain" evidence="11">
    <location>
        <begin position="1"/>
        <end position="180"/>
    </location>
</feature>
<protein>
    <recommendedName>
        <fullName evidence="11">Phosphatidylserine decarboxylase proenzyme</fullName>
        <ecNumber evidence="11">4.1.1.65</ecNumber>
    </recommendedName>
    <component>
        <recommendedName>
            <fullName evidence="11">Phosphatidylserine decarboxylase alpha chain</fullName>
        </recommendedName>
    </component>
    <component>
        <recommendedName>
            <fullName evidence="11">Phosphatidylserine decarboxylase beta chain</fullName>
        </recommendedName>
    </component>
</protein>
<evidence type="ECO:0000256" key="4">
    <source>
        <dbReference type="ARBA" id="ARBA00023098"/>
    </source>
</evidence>
<dbReference type="Proteomes" id="UP000186323">
    <property type="component" value="Chromosome I"/>
</dbReference>
<dbReference type="EMBL" id="LT630450">
    <property type="protein sequence ID" value="SFV73879.1"/>
    <property type="molecule type" value="Genomic_DNA"/>
</dbReference>
<dbReference type="HAMAP" id="MF_00664">
    <property type="entry name" value="PS_decarb_PSD_A"/>
    <property type="match status" value="1"/>
</dbReference>
<dbReference type="EC" id="4.1.1.65" evidence="11"/>
<evidence type="ECO:0000256" key="10">
    <source>
        <dbReference type="ARBA" id="ARBA00023317"/>
    </source>
</evidence>
<comment type="cofactor">
    <cofactor evidence="11">
        <name>pyruvate</name>
        <dbReference type="ChEBI" id="CHEBI:15361"/>
    </cofactor>
    <text evidence="11">Binds 1 pyruvoyl group covalently per subunit.</text>
</comment>
<organism evidence="14 15">
    <name type="scientific">Desulfovibrio piger</name>
    <dbReference type="NCBI Taxonomy" id="901"/>
    <lineage>
        <taxon>Bacteria</taxon>
        <taxon>Pseudomonadati</taxon>
        <taxon>Thermodesulfobacteriota</taxon>
        <taxon>Desulfovibrionia</taxon>
        <taxon>Desulfovibrionales</taxon>
        <taxon>Desulfovibrionaceae</taxon>
        <taxon>Desulfovibrio</taxon>
    </lineage>
</organism>
<name>A0A1K1LGN1_9BACT</name>
<evidence type="ECO:0000313" key="14">
    <source>
        <dbReference type="EMBL" id="SFV73879.1"/>
    </source>
</evidence>
<sequence length="235" mass="26243">MKHPQIGICREGFPFLALVAFSALLFALLGLWFPALAFLLVLWLSSHFFRDPDRVCPQERHCALSPADGRIVRIEQVGEPFTGERRTCISIFMNLFDVHVNRMPVDATIKDIRYYPGKFFNASLDKASRDNERCAYALKADDGDFVMVQIAGLIARRIVSYAEIGGMGKKGERIGMIKFGSRVDLYLPPDYMPRVAVGQKVFAGQSIVAARRQSCSALPSEDSERHPSPESLSAE</sequence>
<dbReference type="PANTHER" id="PTHR35809">
    <property type="entry name" value="ARCHAETIDYLSERINE DECARBOXYLASE PROENZYME-RELATED"/>
    <property type="match status" value="1"/>
</dbReference>
<keyword evidence="1 11" id="KW-1003">Cell membrane</keyword>
<keyword evidence="5 11" id="KW-0472">Membrane</keyword>
<dbReference type="Pfam" id="PF02666">
    <property type="entry name" value="PS_Dcarbxylase"/>
    <property type="match status" value="1"/>
</dbReference>
<feature type="chain" id="PRO_5023433084" description="Phosphatidylserine decarboxylase alpha chain" evidence="11">
    <location>
        <begin position="181"/>
        <end position="235"/>
    </location>
</feature>
<comment type="function">
    <text evidence="11">Catalyzes the formation of phosphatidylethanolamine (PtdEtn) from phosphatidylserine (PtdSer).</text>
</comment>
<feature type="transmembrane region" description="Helical" evidence="13">
    <location>
        <begin position="12"/>
        <end position="44"/>
    </location>
</feature>
<comment type="pathway">
    <text evidence="11">Phospholipid metabolism; phosphatidylethanolamine biosynthesis; phosphatidylethanolamine from CDP-diacylglycerol: step 2/2.</text>
</comment>
<keyword evidence="6 11" id="KW-0865">Zymogen</keyword>
<comment type="similarity">
    <text evidence="11">Belongs to the phosphatidylserine decarboxylase family. PSD-A subfamily.</text>
</comment>
<evidence type="ECO:0000256" key="9">
    <source>
        <dbReference type="ARBA" id="ARBA00023264"/>
    </source>
</evidence>
<evidence type="ECO:0000256" key="8">
    <source>
        <dbReference type="ARBA" id="ARBA00023239"/>
    </source>
</evidence>
<feature type="modified residue" description="Pyruvic acid (Ser); by autocatalysis" evidence="11">
    <location>
        <position position="181"/>
    </location>
</feature>
<keyword evidence="8 11" id="KW-0456">Lyase</keyword>
<reference evidence="15" key="1">
    <citation type="submission" date="2016-10" db="EMBL/GenBank/DDBJ databases">
        <authorList>
            <person name="Wegmann U."/>
        </authorList>
    </citation>
    <scope>NUCLEOTIDE SEQUENCE [LARGE SCALE GENOMIC DNA]</scope>
</reference>
<dbReference type="GO" id="GO:0004609">
    <property type="term" value="F:phosphatidylserine decarboxylase activity"/>
    <property type="evidence" value="ECO:0007669"/>
    <property type="project" value="UniProtKB-UniRule"/>
</dbReference>
<accession>A0A1K1LGN1</accession>
<comment type="subunit">
    <text evidence="11">Heterodimer of a large membrane-associated beta subunit and a small pyruvoyl-containing alpha subunit.</text>
</comment>
<comment type="PTM">
    <text evidence="11">Is synthesized initially as an inactive proenzyme. Formation of the active enzyme involves a self-maturation process in which the active site pyruvoyl group is generated from an internal serine residue via an autocatalytic post-translational modification. Two non-identical subunits are generated from the proenzyme in this reaction, and the pyruvate is formed at the N-terminus of the alpha chain, which is derived from the carboxyl end of the proenzyme. The post-translation cleavage follows an unusual pathway, termed non-hydrolytic serinolysis, in which the side chain hydroxyl group of the serine supplies its oxygen atom to form the C-terminus of the beta chain, while the remainder of the serine residue undergoes an oxidative deamination to produce ammonia and the pyruvoyl prosthetic group on the alpha chain.</text>
</comment>
<evidence type="ECO:0000256" key="5">
    <source>
        <dbReference type="ARBA" id="ARBA00023136"/>
    </source>
</evidence>
<dbReference type="GO" id="GO:0005886">
    <property type="term" value="C:plasma membrane"/>
    <property type="evidence" value="ECO:0007669"/>
    <property type="project" value="UniProtKB-SubCell"/>
</dbReference>